<evidence type="ECO:0008006" key="3">
    <source>
        <dbReference type="Google" id="ProtNLM"/>
    </source>
</evidence>
<comment type="caution">
    <text evidence="1">The sequence shown here is derived from an EMBL/GenBank/DDBJ whole genome shotgun (WGS) entry which is preliminary data.</text>
</comment>
<dbReference type="Proteomes" id="UP000243688">
    <property type="component" value="Unassembled WGS sequence"/>
</dbReference>
<accession>A0A2A6DWU2</accession>
<dbReference type="Gene3D" id="3.40.50.1010">
    <property type="entry name" value="5'-nuclease"/>
    <property type="match status" value="1"/>
</dbReference>
<evidence type="ECO:0000313" key="1">
    <source>
        <dbReference type="EMBL" id="PDO09205.1"/>
    </source>
</evidence>
<evidence type="ECO:0000313" key="2">
    <source>
        <dbReference type="Proteomes" id="UP000243688"/>
    </source>
</evidence>
<dbReference type="InterPro" id="IPR029060">
    <property type="entry name" value="PIN-like_dom_sf"/>
</dbReference>
<organism evidence="1 2">
    <name type="scientific">Candidatus Reconcilbacillus cellulovorans</name>
    <dbReference type="NCBI Taxonomy" id="1906605"/>
    <lineage>
        <taxon>Bacteria</taxon>
        <taxon>Bacillati</taxon>
        <taxon>Bacillota</taxon>
        <taxon>Bacilli</taxon>
        <taxon>Bacillales</taxon>
        <taxon>Paenibacillaceae</taxon>
        <taxon>Candidatus Reconcilbacillus</taxon>
    </lineage>
</organism>
<sequence>MVCTRKETVYIETTIPSYLAARPRRDVVVAGHQQITHDWWIHHKERFDLFISEAVIQEAVKGDPDAASRRMRYIADIPLLPITGEIIELAKQYLALLSIPLKSALDAVHLACCVKHKMDFMLTWNCKHLAHGDARLKSRHRESSVRCYS</sequence>
<dbReference type="AlphaFoldDB" id="A0A2A6DWU2"/>
<name>A0A2A6DWU2_9BACL</name>
<proteinExistence type="predicted"/>
<dbReference type="EMBL" id="MOXJ01000061">
    <property type="protein sequence ID" value="PDO09205.1"/>
    <property type="molecule type" value="Genomic_DNA"/>
</dbReference>
<reference evidence="1 2" key="1">
    <citation type="submission" date="2016-12" db="EMBL/GenBank/DDBJ databases">
        <title>Candidatus Reconcilibacillus cellulovorans genome.</title>
        <authorList>
            <person name="Kolinko S."/>
            <person name="Wu Y.-W."/>
            <person name="Tachea F."/>
            <person name="Denzel E."/>
            <person name="Hiras J."/>
            <person name="Baecker N."/>
            <person name="Chan L.J."/>
            <person name="Eichorst S.A."/>
            <person name="Frey D."/>
            <person name="Adams P.D."/>
            <person name="Pray T."/>
            <person name="Tanjore D."/>
            <person name="Petzold C.J."/>
            <person name="Gladden J.M."/>
            <person name="Simmons B.A."/>
            <person name="Singer S.W."/>
        </authorList>
    </citation>
    <scope>NUCLEOTIDE SEQUENCE [LARGE SCALE GENOMIC DNA]</scope>
    <source>
        <strain evidence="1">JTherm</strain>
    </source>
</reference>
<dbReference type="SUPFAM" id="SSF88723">
    <property type="entry name" value="PIN domain-like"/>
    <property type="match status" value="1"/>
</dbReference>
<protein>
    <recommendedName>
        <fullName evidence="3">PIN domain-containing protein</fullName>
    </recommendedName>
</protein>
<dbReference type="CDD" id="cd18687">
    <property type="entry name" value="PIN_VapC-like"/>
    <property type="match status" value="1"/>
</dbReference>
<gene>
    <name evidence="1" type="ORF">BLM47_13915</name>
</gene>